<organism evidence="3 4">
    <name type="scientific">Phytohabitans suffuscus</name>
    <dbReference type="NCBI Taxonomy" id="624315"/>
    <lineage>
        <taxon>Bacteria</taxon>
        <taxon>Bacillati</taxon>
        <taxon>Actinomycetota</taxon>
        <taxon>Actinomycetes</taxon>
        <taxon>Micromonosporales</taxon>
        <taxon>Micromonosporaceae</taxon>
    </lineage>
</organism>
<evidence type="ECO:0000313" key="3">
    <source>
        <dbReference type="EMBL" id="BCB83657.1"/>
    </source>
</evidence>
<proteinExistence type="predicted"/>
<evidence type="ECO:0000256" key="1">
    <source>
        <dbReference type="SAM" id="MobiDB-lite"/>
    </source>
</evidence>
<dbReference type="RefSeq" id="WP_173154223.1">
    <property type="nucleotide sequence ID" value="NZ_AP022871.1"/>
</dbReference>
<name>A0A6F8YC63_9ACTN</name>
<dbReference type="GO" id="GO:0005829">
    <property type="term" value="C:cytosol"/>
    <property type="evidence" value="ECO:0007669"/>
    <property type="project" value="TreeGrafter"/>
</dbReference>
<gene>
    <name evidence="3" type="ORF">Psuf_009700</name>
</gene>
<dbReference type="SUPFAM" id="SSF53167">
    <property type="entry name" value="Purine and uridine phosphorylases"/>
    <property type="match status" value="1"/>
</dbReference>
<feature type="region of interest" description="Disordered" evidence="1">
    <location>
        <begin position="1"/>
        <end position="38"/>
    </location>
</feature>
<dbReference type="AlphaFoldDB" id="A0A6F8YC63"/>
<dbReference type="GO" id="GO:0009116">
    <property type="term" value="P:nucleoside metabolic process"/>
    <property type="evidence" value="ECO:0007669"/>
    <property type="project" value="InterPro"/>
</dbReference>
<feature type="domain" description="Nucleoside phosphorylase" evidence="2">
    <location>
        <begin position="44"/>
        <end position="287"/>
    </location>
</feature>
<accession>A0A6F8YC63</accession>
<dbReference type="EMBL" id="AP022871">
    <property type="protein sequence ID" value="BCB83657.1"/>
    <property type="molecule type" value="Genomic_DNA"/>
</dbReference>
<dbReference type="Gene3D" id="3.40.50.1580">
    <property type="entry name" value="Nucleoside phosphorylase domain"/>
    <property type="match status" value="1"/>
</dbReference>
<keyword evidence="4" id="KW-1185">Reference proteome</keyword>
<dbReference type="PANTHER" id="PTHR46832">
    <property type="entry name" value="5'-METHYLTHIOADENOSINE/S-ADENOSYLHOMOCYSTEINE NUCLEOSIDASE"/>
    <property type="match status" value="1"/>
</dbReference>
<dbReference type="Proteomes" id="UP000503011">
    <property type="component" value="Chromosome"/>
</dbReference>
<dbReference type="Pfam" id="PF01048">
    <property type="entry name" value="PNP_UDP_1"/>
    <property type="match status" value="1"/>
</dbReference>
<dbReference type="GO" id="GO:0008930">
    <property type="term" value="F:methylthioadenosine nucleosidase activity"/>
    <property type="evidence" value="ECO:0007669"/>
    <property type="project" value="TreeGrafter"/>
</dbReference>
<dbReference type="PANTHER" id="PTHR46832:SF1">
    <property type="entry name" value="5'-METHYLTHIOADENOSINE_S-ADENOSYLHOMOCYSTEINE NUCLEOSIDASE"/>
    <property type="match status" value="1"/>
</dbReference>
<sequence>MNGFNAGAIHRGRGDITINGPAMGNQTNVYGTPQRPQPEERVDVGVLTVLPEETRAVVDAFARSERYTTSRVDGGPMAHHALFRAAGGGSVSAVLTQTLDRGPRSAAVAFTRMRRLWAPPVVLLVGVAGGISEHVRVGDVVIADQVVYYDARRVSAVGEHRRGQDQPAAAVMRHRVNDFFVEYRGALPYGAETLRVHSGPIGSGDAVVTDEYSDIRRYLRRYNEKTLAVETEAAGVAQACYEEFGEDAALRGWLAIRGISDRADAAKGTSHHRAAAERAAAVLVRLLPFLKVA</sequence>
<dbReference type="GO" id="GO:0019284">
    <property type="term" value="P:L-methionine salvage from S-adenosylmethionine"/>
    <property type="evidence" value="ECO:0007669"/>
    <property type="project" value="TreeGrafter"/>
</dbReference>
<evidence type="ECO:0000259" key="2">
    <source>
        <dbReference type="Pfam" id="PF01048"/>
    </source>
</evidence>
<dbReference type="InterPro" id="IPR000845">
    <property type="entry name" value="Nucleoside_phosphorylase_d"/>
</dbReference>
<dbReference type="GO" id="GO:0008782">
    <property type="term" value="F:adenosylhomocysteine nucleosidase activity"/>
    <property type="evidence" value="ECO:0007669"/>
    <property type="project" value="TreeGrafter"/>
</dbReference>
<evidence type="ECO:0000313" key="4">
    <source>
        <dbReference type="Proteomes" id="UP000503011"/>
    </source>
</evidence>
<reference evidence="3 4" key="2">
    <citation type="submission" date="2020-03" db="EMBL/GenBank/DDBJ databases">
        <authorList>
            <person name="Ichikawa N."/>
            <person name="Kimura A."/>
            <person name="Kitahashi Y."/>
            <person name="Uohara A."/>
        </authorList>
    </citation>
    <scope>NUCLEOTIDE SEQUENCE [LARGE SCALE GENOMIC DNA]</scope>
    <source>
        <strain evidence="3 4">NBRC 105367</strain>
    </source>
</reference>
<dbReference type="KEGG" id="psuu:Psuf_009700"/>
<dbReference type="InterPro" id="IPR035994">
    <property type="entry name" value="Nucleoside_phosphorylase_sf"/>
</dbReference>
<protein>
    <recommendedName>
        <fullName evidence="2">Nucleoside phosphorylase domain-containing protein</fullName>
    </recommendedName>
</protein>
<reference evidence="3 4" key="1">
    <citation type="submission" date="2020-03" db="EMBL/GenBank/DDBJ databases">
        <title>Whole genome shotgun sequence of Phytohabitans suffuscus NBRC 105367.</title>
        <authorList>
            <person name="Komaki H."/>
            <person name="Tamura T."/>
        </authorList>
    </citation>
    <scope>NUCLEOTIDE SEQUENCE [LARGE SCALE GENOMIC DNA]</scope>
    <source>
        <strain evidence="3 4">NBRC 105367</strain>
    </source>
</reference>